<accession>A0A2T5J2Q6</accession>
<gene>
    <name evidence="1" type="ORF">C8N29_102206</name>
</gene>
<dbReference type="GO" id="GO:0005975">
    <property type="term" value="P:carbohydrate metabolic process"/>
    <property type="evidence" value="ECO:0007669"/>
    <property type="project" value="InterPro"/>
</dbReference>
<dbReference type="InterPro" id="IPR014718">
    <property type="entry name" value="GH-type_carb-bd"/>
</dbReference>
<dbReference type="Proteomes" id="UP000244223">
    <property type="component" value="Unassembled WGS sequence"/>
</dbReference>
<organism evidence="1 2">
    <name type="scientific">Agitococcus lubricus</name>
    <dbReference type="NCBI Taxonomy" id="1077255"/>
    <lineage>
        <taxon>Bacteria</taxon>
        <taxon>Pseudomonadati</taxon>
        <taxon>Pseudomonadota</taxon>
        <taxon>Gammaproteobacteria</taxon>
        <taxon>Moraxellales</taxon>
        <taxon>Moraxellaceae</taxon>
        <taxon>Agitococcus</taxon>
    </lineage>
</organism>
<dbReference type="EMBL" id="QAON01000002">
    <property type="protein sequence ID" value="PTQ90806.1"/>
    <property type="molecule type" value="Genomic_DNA"/>
</dbReference>
<reference evidence="1 2" key="1">
    <citation type="submission" date="2018-04" db="EMBL/GenBank/DDBJ databases">
        <title>Genomic Encyclopedia of Archaeal and Bacterial Type Strains, Phase II (KMG-II): from individual species to whole genera.</title>
        <authorList>
            <person name="Goeker M."/>
        </authorList>
    </citation>
    <scope>NUCLEOTIDE SEQUENCE [LARGE SCALE GENOMIC DNA]</scope>
    <source>
        <strain evidence="1 2">DSM 5822</strain>
    </source>
</reference>
<dbReference type="InterPro" id="IPR008183">
    <property type="entry name" value="Aldose_1/G6P_1-epimerase"/>
</dbReference>
<dbReference type="AlphaFoldDB" id="A0A2T5J2Q6"/>
<dbReference type="GO" id="GO:0030246">
    <property type="term" value="F:carbohydrate binding"/>
    <property type="evidence" value="ECO:0007669"/>
    <property type="project" value="InterPro"/>
</dbReference>
<dbReference type="InterPro" id="IPR037481">
    <property type="entry name" value="LacX"/>
</dbReference>
<proteinExistence type="predicted"/>
<comment type="caution">
    <text evidence="1">The sequence shown here is derived from an EMBL/GenBank/DDBJ whole genome shotgun (WGS) entry which is preliminary data.</text>
</comment>
<keyword evidence="2" id="KW-1185">Reference proteome</keyword>
<name>A0A2T5J2Q6_9GAMM</name>
<dbReference type="CDD" id="cd09024">
    <property type="entry name" value="Aldose_epim_lacX"/>
    <property type="match status" value="1"/>
</dbReference>
<dbReference type="RefSeq" id="WP_170106875.1">
    <property type="nucleotide sequence ID" value="NZ_QAON01000002.1"/>
</dbReference>
<dbReference type="SUPFAM" id="SSF74650">
    <property type="entry name" value="Galactose mutarotase-like"/>
    <property type="match status" value="1"/>
</dbReference>
<dbReference type="Gene3D" id="2.70.98.10">
    <property type="match status" value="1"/>
</dbReference>
<sequence>MYHLENETLKIAIHGVGAELKSVKHKQHAIDYMWRADPEFWGRTSPILFPIVGRLTNNTTLINGQIYEIMQHGFARDDVFDCVHHDANSAHFVLHAQTEHQARYPFNFVLSVIYRLTENSLRVTWHVDNPNACSLPFSIGAHPAFSTQLHADDQFEDYNVIFDTHQQYHLWQLNERMQLVAKDIPFQEPLQQFALSYHYFEVDALVFPHQQIQQITLKNRHHGHGVTVDFKGFPEVALWTADGKHKRSPFLCIEPWFGHADLENGAPELVNKRGIMQLGSGERFTAEYQIVFF</sequence>
<evidence type="ECO:0000313" key="2">
    <source>
        <dbReference type="Proteomes" id="UP000244223"/>
    </source>
</evidence>
<dbReference type="InterPro" id="IPR011013">
    <property type="entry name" value="Gal_mutarotase_sf_dom"/>
</dbReference>
<evidence type="ECO:0000313" key="1">
    <source>
        <dbReference type="EMBL" id="PTQ90806.1"/>
    </source>
</evidence>
<dbReference type="Pfam" id="PF01263">
    <property type="entry name" value="Aldose_epim"/>
    <property type="match status" value="1"/>
</dbReference>
<protein>
    <submittedName>
        <fullName evidence="1">Galactose mutarotase-like enzyme</fullName>
    </submittedName>
</protein>
<dbReference type="GO" id="GO:0016853">
    <property type="term" value="F:isomerase activity"/>
    <property type="evidence" value="ECO:0007669"/>
    <property type="project" value="InterPro"/>
</dbReference>